<keyword evidence="3" id="KW-1185">Reference proteome</keyword>
<organism evidence="2 3">
    <name type="scientific">Paraburkholderia largidicola</name>
    <dbReference type="NCBI Taxonomy" id="3014751"/>
    <lineage>
        <taxon>Bacteria</taxon>
        <taxon>Pseudomonadati</taxon>
        <taxon>Pseudomonadota</taxon>
        <taxon>Betaproteobacteria</taxon>
        <taxon>Burkholderiales</taxon>
        <taxon>Burkholderiaceae</taxon>
        <taxon>Paraburkholderia</taxon>
    </lineage>
</organism>
<dbReference type="AlphaFoldDB" id="A0A7I8BGG3"/>
<dbReference type="RefSeq" id="WP_180721628.1">
    <property type="nucleotide sequence ID" value="NZ_AP023174.1"/>
</dbReference>
<reference evidence="2 3" key="1">
    <citation type="journal article" date="2020" name="Genes (Basel)">
        <title>Genomic Comparison of Insect Gut Symbionts from Divergent Burkholderia Subclades.</title>
        <authorList>
            <person name="Takeshita K."/>
            <person name="Kikuchi Y."/>
        </authorList>
    </citation>
    <scope>NUCLEOTIDE SEQUENCE [LARGE SCALE GENOMIC DNA]</scope>
    <source>
        <strain evidence="2 3">PGU16</strain>
    </source>
</reference>
<accession>A0A7I8BGG3</accession>
<gene>
    <name evidence="2" type="ORF">PPGU16_05800</name>
</gene>
<protein>
    <submittedName>
        <fullName evidence="2">Uncharacterized protein</fullName>
    </submittedName>
</protein>
<feature type="region of interest" description="Disordered" evidence="1">
    <location>
        <begin position="146"/>
        <end position="192"/>
    </location>
</feature>
<dbReference type="EMBL" id="AP023174">
    <property type="protein sequence ID" value="BCF87513.1"/>
    <property type="molecule type" value="Genomic_DNA"/>
</dbReference>
<evidence type="ECO:0000313" key="2">
    <source>
        <dbReference type="EMBL" id="BCF87513.1"/>
    </source>
</evidence>
<sequence length="267" mass="30522">MFSLGPLYDGTHENRKYSYLFWQSLRQPACLSLQDPRMFIPARHFTFGTHRHFTEVTPREIEAITEAMHVARFAWMEAGQRLSLMCTESEMRAVLGKMALFGGYQQMDTGRSIEAVVRAVRHGDLIFVPRGDDLRACVGAIQKDRVKRLTPGPRQHERFDPRAAAQRMMGKPPRMPQNLDKRTSPPGLNSTPLDDARSFEYEQADLSDDIHSVAARGVSEAHEAECFAQYERDMDECAAYRRAMGGQRFMDACSQRAFQSFQQCRGY</sequence>
<dbReference type="Proteomes" id="UP000510888">
    <property type="component" value="Chromosome 1"/>
</dbReference>
<evidence type="ECO:0000313" key="3">
    <source>
        <dbReference type="Proteomes" id="UP000510888"/>
    </source>
</evidence>
<name>A0A7I8BGG3_9BURK</name>
<evidence type="ECO:0000256" key="1">
    <source>
        <dbReference type="SAM" id="MobiDB-lite"/>
    </source>
</evidence>
<dbReference type="KEGG" id="plad:PPGU16_05800"/>
<proteinExistence type="predicted"/>